<feature type="transmembrane region" description="Helical" evidence="6">
    <location>
        <begin position="278"/>
        <end position="302"/>
    </location>
</feature>
<evidence type="ECO:0000256" key="5">
    <source>
        <dbReference type="SAM" id="MobiDB-lite"/>
    </source>
</evidence>
<organism evidence="7 8">
    <name type="scientific">Sclerotinia sclerotiorum (strain ATCC 18683 / 1980 / Ss-1)</name>
    <name type="common">White mold</name>
    <name type="synonym">Whetzelinia sclerotiorum</name>
    <dbReference type="NCBI Taxonomy" id="665079"/>
    <lineage>
        <taxon>Eukaryota</taxon>
        <taxon>Fungi</taxon>
        <taxon>Dikarya</taxon>
        <taxon>Ascomycota</taxon>
        <taxon>Pezizomycotina</taxon>
        <taxon>Leotiomycetes</taxon>
        <taxon>Helotiales</taxon>
        <taxon>Sclerotiniaceae</taxon>
        <taxon>Sclerotinia</taxon>
    </lineage>
</organism>
<dbReference type="GO" id="GO:0022857">
    <property type="term" value="F:transmembrane transporter activity"/>
    <property type="evidence" value="ECO:0000318"/>
    <property type="project" value="GO_Central"/>
</dbReference>
<feature type="transmembrane region" description="Helical" evidence="6">
    <location>
        <begin position="130"/>
        <end position="156"/>
    </location>
</feature>
<dbReference type="Proteomes" id="UP000001312">
    <property type="component" value="Unassembled WGS sequence"/>
</dbReference>
<comment type="subcellular location">
    <subcellularLocation>
        <location evidence="1">Membrane</location>
        <topology evidence="1">Multi-pass membrane protein</topology>
    </subcellularLocation>
</comment>
<dbReference type="SMART" id="SM01417">
    <property type="entry name" value="Solute_trans_a"/>
    <property type="match status" value="1"/>
</dbReference>
<dbReference type="KEGG" id="ssl:SS1G_02799"/>
<keyword evidence="4 6" id="KW-0472">Membrane</keyword>
<dbReference type="HOGENOM" id="CLU_012923_5_1_1"/>
<feature type="transmembrane region" description="Helical" evidence="6">
    <location>
        <begin position="199"/>
        <end position="224"/>
    </location>
</feature>
<dbReference type="eggNOG" id="KOG2641">
    <property type="taxonomic scope" value="Eukaryota"/>
</dbReference>
<dbReference type="InParanoid" id="A7EBW3"/>
<dbReference type="Pfam" id="PF03619">
    <property type="entry name" value="Solute_trans_a"/>
    <property type="match status" value="1"/>
</dbReference>
<dbReference type="GeneID" id="5492863"/>
<evidence type="ECO:0000256" key="6">
    <source>
        <dbReference type="SAM" id="Phobius"/>
    </source>
</evidence>
<dbReference type="InterPro" id="IPR005178">
    <property type="entry name" value="Ostalpha/TMEM184C"/>
</dbReference>
<dbReference type="EMBL" id="CH476623">
    <property type="protein sequence ID" value="EDN99941.1"/>
    <property type="molecule type" value="Genomic_DNA"/>
</dbReference>
<dbReference type="PANTHER" id="PTHR23423">
    <property type="entry name" value="ORGANIC SOLUTE TRANSPORTER-RELATED"/>
    <property type="match status" value="1"/>
</dbReference>
<dbReference type="GO" id="GO:0016020">
    <property type="term" value="C:membrane"/>
    <property type="evidence" value="ECO:0000318"/>
    <property type="project" value="GO_Central"/>
</dbReference>
<feature type="compositionally biased region" description="Polar residues" evidence="5">
    <location>
        <begin position="452"/>
        <end position="461"/>
    </location>
</feature>
<evidence type="ECO:0000256" key="4">
    <source>
        <dbReference type="ARBA" id="ARBA00023136"/>
    </source>
</evidence>
<keyword evidence="3 6" id="KW-1133">Transmembrane helix</keyword>
<gene>
    <name evidence="7" type="ORF">SS1G_02799</name>
</gene>
<feature type="compositionally biased region" description="Polar residues" evidence="5">
    <location>
        <begin position="419"/>
        <end position="436"/>
    </location>
</feature>
<proteinExistence type="predicted"/>
<keyword evidence="8" id="KW-1185">Reference proteome</keyword>
<feature type="transmembrane region" description="Helical" evidence="6">
    <location>
        <begin position="322"/>
        <end position="344"/>
    </location>
</feature>
<reference evidence="8" key="1">
    <citation type="journal article" date="2011" name="PLoS Genet.">
        <title>Genomic analysis of the necrotrophic fungal pathogens Sclerotinia sclerotiorum and Botrytis cinerea.</title>
        <authorList>
            <person name="Amselem J."/>
            <person name="Cuomo C.A."/>
            <person name="van Kan J.A."/>
            <person name="Viaud M."/>
            <person name="Benito E.P."/>
            <person name="Couloux A."/>
            <person name="Coutinho P.M."/>
            <person name="de Vries R.P."/>
            <person name="Dyer P.S."/>
            <person name="Fillinger S."/>
            <person name="Fournier E."/>
            <person name="Gout L."/>
            <person name="Hahn M."/>
            <person name="Kohn L."/>
            <person name="Lapalu N."/>
            <person name="Plummer K.M."/>
            <person name="Pradier J.M."/>
            <person name="Quevillon E."/>
            <person name="Sharon A."/>
            <person name="Simon A."/>
            <person name="ten Have A."/>
            <person name="Tudzynski B."/>
            <person name="Tudzynski P."/>
            <person name="Wincker P."/>
            <person name="Andrew M."/>
            <person name="Anthouard V."/>
            <person name="Beever R.E."/>
            <person name="Beffa R."/>
            <person name="Benoit I."/>
            <person name="Bouzid O."/>
            <person name="Brault B."/>
            <person name="Chen Z."/>
            <person name="Choquer M."/>
            <person name="Collemare J."/>
            <person name="Cotton P."/>
            <person name="Danchin E.G."/>
            <person name="Da Silva C."/>
            <person name="Gautier A."/>
            <person name="Giraud C."/>
            <person name="Giraud T."/>
            <person name="Gonzalez C."/>
            <person name="Grossetete S."/>
            <person name="Guldener U."/>
            <person name="Henrissat B."/>
            <person name="Howlett B.J."/>
            <person name="Kodira C."/>
            <person name="Kretschmer M."/>
            <person name="Lappartient A."/>
            <person name="Leroch M."/>
            <person name="Levis C."/>
            <person name="Mauceli E."/>
            <person name="Neuveglise C."/>
            <person name="Oeser B."/>
            <person name="Pearson M."/>
            <person name="Poulain J."/>
            <person name="Poussereau N."/>
            <person name="Quesneville H."/>
            <person name="Rascle C."/>
            <person name="Schumacher J."/>
            <person name="Segurens B."/>
            <person name="Sexton A."/>
            <person name="Silva E."/>
            <person name="Sirven C."/>
            <person name="Soanes D.M."/>
            <person name="Talbot N.J."/>
            <person name="Templeton M."/>
            <person name="Yandava C."/>
            <person name="Yarden O."/>
            <person name="Zeng Q."/>
            <person name="Rollins J.A."/>
            <person name="Lebrun M.H."/>
            <person name="Dickman M."/>
        </authorList>
    </citation>
    <scope>NUCLEOTIDE SEQUENCE [LARGE SCALE GENOMIC DNA]</scope>
    <source>
        <strain evidence="8">ATCC 18683 / 1980 / Ss-1</strain>
    </source>
</reference>
<feature type="region of interest" description="Disordered" evidence="5">
    <location>
        <begin position="574"/>
        <end position="639"/>
    </location>
</feature>
<evidence type="ECO:0000256" key="3">
    <source>
        <dbReference type="ARBA" id="ARBA00022989"/>
    </source>
</evidence>
<feature type="region of interest" description="Disordered" evidence="5">
    <location>
        <begin position="414"/>
        <end position="463"/>
    </location>
</feature>
<sequence>MSESPEAGWDSNKTYAGDDRARVVELFSSPSTTTIAIMFINTTCNATLDDMRIGKSEEVLVGNLTFHELGIFVSSSTALIAILLSLYLMWMHALHYTKPYEQRHIIRILFMVPIYSVASFLSFWQYWHEIYYSVISECYEAFAIASFFALLCHYIAPDLHNQKIYFRTAVPKPWVWPVTWMKKFCGGDKGPWRTPRSGLTWFNIIWAGVYQYCFIRVTMTVLAVVTQYFGKYCDSSDSPVFAHIWILVIEGAAVSIAMYCLIQFYIQLRADLAPHKPFLKVAAIKSVIFLSFWQSFAISILMSSTIGIVEPTKYLAYPDLKIGIPNLLLCIEMAIFSILHLFAFPWRPYASDATPVRYPSSPGGGLEPIGPKQGGPLGLLAFADAMNPWDLVKAFARSMRWLFVGVKTREADSSYKPATFNNDNDMSLQSGNSEPDTSYKGRDDGLPIANEYGNNTFSSSKGVMEGEEGVGLIDNAQPNPTNLNHSGYIPAAQRYTPEGLDTTTNGARYNYNPDRLVANNPTPASMQRQEYPAGMAVTGEPEAYLTQVAQPPYVARPSSPYGVRQLSQPEAFLEEKRAKRAAERAARDRADEEAHEQGAAPSELWSNSRGPMQPHEPPSHVHNALWGSQAQPQRREDDY</sequence>
<evidence type="ECO:0000256" key="2">
    <source>
        <dbReference type="ARBA" id="ARBA00022692"/>
    </source>
</evidence>
<feature type="compositionally biased region" description="Basic and acidic residues" evidence="5">
    <location>
        <begin position="574"/>
        <end position="596"/>
    </location>
</feature>
<evidence type="ECO:0000313" key="7">
    <source>
        <dbReference type="EMBL" id="EDN99941.1"/>
    </source>
</evidence>
<feature type="transmembrane region" description="Helical" evidence="6">
    <location>
        <begin position="244"/>
        <end position="266"/>
    </location>
</feature>
<evidence type="ECO:0000256" key="1">
    <source>
        <dbReference type="ARBA" id="ARBA00004141"/>
    </source>
</evidence>
<feature type="transmembrane region" description="Helical" evidence="6">
    <location>
        <begin position="69"/>
        <end position="93"/>
    </location>
</feature>
<feature type="transmembrane region" description="Helical" evidence="6">
    <location>
        <begin position="105"/>
        <end position="124"/>
    </location>
</feature>
<protein>
    <submittedName>
        <fullName evidence="7">Uncharacterized protein</fullName>
    </submittedName>
</protein>
<evidence type="ECO:0000313" key="8">
    <source>
        <dbReference type="Proteomes" id="UP000001312"/>
    </source>
</evidence>
<keyword evidence="2 6" id="KW-0812">Transmembrane</keyword>
<dbReference type="AlphaFoldDB" id="A7EBW3"/>
<accession>A7EBW3</accession>
<name>A7EBW3_SCLS1</name>
<dbReference type="STRING" id="665079.A7EBW3"/>
<dbReference type="OMA" id="QYWHEIY"/>
<dbReference type="RefSeq" id="XP_001596579.1">
    <property type="nucleotide sequence ID" value="XM_001596529.1"/>
</dbReference>